<evidence type="ECO:0000313" key="1">
    <source>
        <dbReference type="EMBL" id="GAA0661131.1"/>
    </source>
</evidence>
<dbReference type="PANTHER" id="PTHR40697:SF2">
    <property type="entry name" value="ATP-NAD KINASE-RELATED"/>
    <property type="match status" value="1"/>
</dbReference>
<dbReference type="Gene3D" id="3.40.50.10330">
    <property type="entry name" value="Probable inorganic polyphosphate/atp-NAD kinase, domain 1"/>
    <property type="match status" value="1"/>
</dbReference>
<dbReference type="PANTHER" id="PTHR40697">
    <property type="entry name" value="ACETOIN CATABOLISM PROTEIN X"/>
    <property type="match status" value="1"/>
</dbReference>
<dbReference type="InterPro" id="IPR039065">
    <property type="entry name" value="AcoX-like"/>
</dbReference>
<dbReference type="SUPFAM" id="SSF111331">
    <property type="entry name" value="NAD kinase/diacylglycerol kinase-like"/>
    <property type="match status" value="1"/>
</dbReference>
<dbReference type="InterPro" id="IPR002504">
    <property type="entry name" value="NADK"/>
</dbReference>
<evidence type="ECO:0000313" key="2">
    <source>
        <dbReference type="Proteomes" id="UP001500420"/>
    </source>
</evidence>
<dbReference type="RefSeq" id="WP_343771909.1">
    <property type="nucleotide sequence ID" value="NZ_BAAADV010000001.1"/>
</dbReference>
<gene>
    <name evidence="1" type="ORF">GCM10009020_01580</name>
</gene>
<dbReference type="InterPro" id="IPR017438">
    <property type="entry name" value="ATP-NAD_kinase_N"/>
</dbReference>
<keyword evidence="2" id="KW-1185">Reference proteome</keyword>
<dbReference type="GO" id="GO:0003951">
    <property type="term" value="F:NAD+ kinase activity"/>
    <property type="evidence" value="ECO:0007669"/>
    <property type="project" value="InterPro"/>
</dbReference>
<dbReference type="InterPro" id="IPR011386">
    <property type="entry name" value="Put_ATP-NAD_kin"/>
</dbReference>
<name>A0AAV3T4T1_9EURY</name>
<reference evidence="1 2" key="1">
    <citation type="journal article" date="2019" name="Int. J. Syst. Evol. Microbiol.">
        <title>The Global Catalogue of Microorganisms (GCM) 10K type strain sequencing project: providing services to taxonomists for standard genome sequencing and annotation.</title>
        <authorList>
            <consortium name="The Broad Institute Genomics Platform"/>
            <consortium name="The Broad Institute Genome Sequencing Center for Infectious Disease"/>
            <person name="Wu L."/>
            <person name="Ma J."/>
        </authorList>
    </citation>
    <scope>NUCLEOTIDE SEQUENCE [LARGE SCALE GENOMIC DNA]</scope>
    <source>
        <strain evidence="1 2">JCM 16328</strain>
    </source>
</reference>
<dbReference type="InterPro" id="IPR016064">
    <property type="entry name" value="NAD/diacylglycerol_kinase_sf"/>
</dbReference>
<organism evidence="1 2">
    <name type="scientific">Natronoarchaeum mannanilyticum</name>
    <dbReference type="NCBI Taxonomy" id="926360"/>
    <lineage>
        <taxon>Archaea</taxon>
        <taxon>Methanobacteriati</taxon>
        <taxon>Methanobacteriota</taxon>
        <taxon>Stenosarchaea group</taxon>
        <taxon>Halobacteria</taxon>
        <taxon>Halobacteriales</taxon>
        <taxon>Natronoarchaeaceae</taxon>
    </lineage>
</organism>
<dbReference type="GO" id="GO:0006741">
    <property type="term" value="P:NADP+ biosynthetic process"/>
    <property type="evidence" value="ECO:0007669"/>
    <property type="project" value="InterPro"/>
</dbReference>
<accession>A0AAV3T4T1</accession>
<dbReference type="AlphaFoldDB" id="A0AAV3T4T1"/>
<dbReference type="PIRSF" id="PIRSF016907">
    <property type="entry name" value="Kin_ATP-NAD"/>
    <property type="match status" value="1"/>
</dbReference>
<sequence length="396" mass="41451">MRRIGVVVNPVAGMGGRVGLKGTDGKVAEAVERGATPRAPERAIEALESLARHAEDEIDLLAAGGPMGADEAVAAGFEPAVVYESAGAASSTDAADPPETTAEDTRTAVEAFVDRGVDLVLFVGGDGTAVDVAAALDDVEARGDAATGDDTAAEETPMLGVPAGVKVYSSVFAVSPRDAGRIAATFERVEDREINDIDEDAYRGGAVETELRGVRPVPVSEELQSSKQLGGGSVETLAEGFVRDIDPGTTYVLGPGSTVGAIKERLGFEGSPLGVDVWRAAPESVEAESYHEPASPAGELLVRDATEAEILDAIEEPAVVVVSPIGGQGFVFGRGNDQISPAVIERCDLEVVASRRKLDDLNVLRVDTDDEDLDESLRGWLKARVGRFERRMMKVV</sequence>
<dbReference type="Proteomes" id="UP001500420">
    <property type="component" value="Unassembled WGS sequence"/>
</dbReference>
<comment type="caution">
    <text evidence="1">The sequence shown here is derived from an EMBL/GenBank/DDBJ whole genome shotgun (WGS) entry which is preliminary data.</text>
</comment>
<dbReference type="Pfam" id="PF20143">
    <property type="entry name" value="NAD_kinase_C"/>
    <property type="match status" value="1"/>
</dbReference>
<keyword evidence="1" id="KW-0808">Transferase</keyword>
<dbReference type="Pfam" id="PF01513">
    <property type="entry name" value="NAD_kinase"/>
    <property type="match status" value="1"/>
</dbReference>
<proteinExistence type="predicted"/>
<keyword evidence="1" id="KW-0418">Kinase</keyword>
<protein>
    <submittedName>
        <fullName evidence="1">ATP-NAD kinase family protein</fullName>
    </submittedName>
</protein>
<dbReference type="EMBL" id="BAAADV010000001">
    <property type="protein sequence ID" value="GAA0661131.1"/>
    <property type="molecule type" value="Genomic_DNA"/>
</dbReference>